<dbReference type="Gene3D" id="3.40.50.2000">
    <property type="entry name" value="Glycogen Phosphorylase B"/>
    <property type="match status" value="1"/>
</dbReference>
<dbReference type="GO" id="GO:0016740">
    <property type="term" value="F:transferase activity"/>
    <property type="evidence" value="ECO:0007669"/>
    <property type="project" value="UniProtKB-KW"/>
</dbReference>
<evidence type="ECO:0000313" key="3">
    <source>
        <dbReference type="Proteomes" id="UP000269375"/>
    </source>
</evidence>
<keyword evidence="4" id="KW-1185">Reference proteome</keyword>
<evidence type="ECO:0000313" key="2">
    <source>
        <dbReference type="EMBL" id="TDX94499.1"/>
    </source>
</evidence>
<evidence type="ECO:0000313" key="1">
    <source>
        <dbReference type="EMBL" id="ROI00525.1"/>
    </source>
</evidence>
<protein>
    <submittedName>
        <fullName evidence="1">Glycosyltransferase family 1 protein</fullName>
    </submittedName>
    <submittedName>
        <fullName evidence="2">Glycosyltransferase involved in cell wall biosynthesis</fullName>
    </submittedName>
</protein>
<dbReference type="EMBL" id="SOQW01000001">
    <property type="protein sequence ID" value="TDX94499.1"/>
    <property type="molecule type" value="Genomic_DNA"/>
</dbReference>
<keyword evidence="1" id="KW-0808">Transferase</keyword>
<sequence>MKILLFGEYSNVHWTLAEALRKSDNQVLVVSDGDHWKNYKRDINISYDSKFKFLLFLFKLLIDKRFRNNDIVQIINYRFLFKNKLGSLNKFAFDFLKKHNKKIVLCAFGDDYFYVKACLDKKLAYSPISEVDKNTSYIKEIFQVHYSKVARNLNEYIAENSDGIVSCMYDYYISYKEKFDDKLVNIPLPIDTEKIKYNDNIYNGKLNIFLGVQTSRIEWKGTDIIMKSLTAIKEKYKNSVDISIVENVPYHEYINMFTRSNLFFDQTYSYGQGMNGLMAMAAGKILFGGAEQKHYELVGETSNFPIMNITSDVIDIENKIEYFINKPHEVFEQGKKSYQYILDHHDSMKVAKKYSEYYEKLMKQV</sequence>
<organism evidence="1 3">
    <name type="scientific">Chryseobacterium daecheongense</name>
    <dbReference type="NCBI Taxonomy" id="192389"/>
    <lineage>
        <taxon>Bacteria</taxon>
        <taxon>Pseudomonadati</taxon>
        <taxon>Bacteroidota</taxon>
        <taxon>Flavobacteriia</taxon>
        <taxon>Flavobacteriales</taxon>
        <taxon>Weeksellaceae</taxon>
        <taxon>Chryseobacterium group</taxon>
        <taxon>Chryseobacterium</taxon>
    </lineage>
</organism>
<dbReference type="OrthoDB" id="6638088at2"/>
<dbReference type="Proteomes" id="UP000295709">
    <property type="component" value="Unassembled WGS sequence"/>
</dbReference>
<dbReference type="SUPFAM" id="SSF53756">
    <property type="entry name" value="UDP-Glycosyltransferase/glycogen phosphorylase"/>
    <property type="match status" value="1"/>
</dbReference>
<dbReference type="RefSeq" id="WP_123262223.1">
    <property type="nucleotide sequence ID" value="NZ_RJTX01000001.1"/>
</dbReference>
<name>A0A3N0W6A0_9FLAO</name>
<gene>
    <name evidence="2" type="ORF">BCF50_0267</name>
    <name evidence="1" type="ORF">EGI05_06475</name>
</gene>
<dbReference type="EMBL" id="RJTX01000001">
    <property type="protein sequence ID" value="ROI00525.1"/>
    <property type="molecule type" value="Genomic_DNA"/>
</dbReference>
<reference evidence="1 3" key="1">
    <citation type="submission" date="2018-11" db="EMBL/GenBank/DDBJ databases">
        <title>Proposal to divide the Flavobacteriaceae and reorganize its genera based on Amino Acid Identity values calculated from whole genome sequences.</title>
        <authorList>
            <person name="Nicholson A.C."/>
            <person name="Gulvik C.A."/>
            <person name="Whitney A.M."/>
            <person name="Humrighouse B.W."/>
            <person name="Bell M."/>
            <person name="Holmes B."/>
            <person name="Steigerwalt A."/>
            <person name="Villarma A."/>
            <person name="Sheth M."/>
            <person name="Batra D."/>
            <person name="Pryor J."/>
            <person name="Bernardet J.-F."/>
            <person name="Hugo C."/>
            <person name="Kampfer P."/>
            <person name="Newman J."/>
            <person name="Mcquiston J.R."/>
        </authorList>
    </citation>
    <scope>NUCLEOTIDE SEQUENCE [LARGE SCALE GENOMIC DNA]</scope>
    <source>
        <strain evidence="1 3">DSM 15235</strain>
    </source>
</reference>
<reference evidence="2 4" key="2">
    <citation type="submission" date="2019-03" db="EMBL/GenBank/DDBJ databases">
        <title>Genomic Encyclopedia of Archaeal and Bacterial Type Strains, Phase II (KMG-II): from individual species to whole genera.</title>
        <authorList>
            <person name="Goeker M."/>
        </authorList>
    </citation>
    <scope>NUCLEOTIDE SEQUENCE [LARGE SCALE GENOMIC DNA]</scope>
    <source>
        <strain evidence="2 4">DSM 15235</strain>
    </source>
</reference>
<proteinExistence type="predicted"/>
<dbReference type="AlphaFoldDB" id="A0A3N0W6A0"/>
<comment type="caution">
    <text evidence="1">The sequence shown here is derived from an EMBL/GenBank/DDBJ whole genome shotgun (WGS) entry which is preliminary data.</text>
</comment>
<evidence type="ECO:0000313" key="4">
    <source>
        <dbReference type="Proteomes" id="UP000295709"/>
    </source>
</evidence>
<accession>A0A3N0W6A0</accession>
<dbReference type="Proteomes" id="UP000269375">
    <property type="component" value="Unassembled WGS sequence"/>
</dbReference>